<evidence type="ECO:0000256" key="2">
    <source>
        <dbReference type="ARBA" id="ARBA00023015"/>
    </source>
</evidence>
<dbReference type="InterPro" id="IPR005119">
    <property type="entry name" value="LysR_subst-bd"/>
</dbReference>
<dbReference type="PRINTS" id="PR00039">
    <property type="entry name" value="HTHLYSR"/>
</dbReference>
<dbReference type="GO" id="GO:0000976">
    <property type="term" value="F:transcription cis-regulatory region binding"/>
    <property type="evidence" value="ECO:0007669"/>
    <property type="project" value="TreeGrafter"/>
</dbReference>
<name>A0A1H0NAK0_SELRU</name>
<feature type="domain" description="HTH lysR-type" evidence="5">
    <location>
        <begin position="1"/>
        <end position="58"/>
    </location>
</feature>
<keyword evidence="2" id="KW-0805">Transcription regulation</keyword>
<evidence type="ECO:0000313" key="6">
    <source>
        <dbReference type="EMBL" id="SDO89727.1"/>
    </source>
</evidence>
<sequence length="289" mass="32700">MTLRHFQIFLHVCDEDGMTRAAEKMHISQPSVSQAIKELEEHYQVRLFERLGKRLFLTAAGQELMHYARHVISLTTQAEFALRGFSALSPLRIGATLSIGESVFIPLLSRLKEKLPQQPIFSRIHNTATLEQYLLQDELDIALVEGTITSEYLQEIPFMDDELLLVAAPGIAARLTLDDLATCDFIMREEGSGTRNLFEQVMHEQGITPHIVGVYNNSASIKQAVIAGLGITALSRQLVETEIRDGSLIELTVPNIRFKRNFRLVHHVNKYITPTLQLFIDLCQNDDDF</sequence>
<keyword evidence="4" id="KW-0804">Transcription</keyword>
<dbReference type="Pfam" id="PF03466">
    <property type="entry name" value="LysR_substrate"/>
    <property type="match status" value="1"/>
</dbReference>
<dbReference type="SUPFAM" id="SSF53850">
    <property type="entry name" value="Periplasmic binding protein-like II"/>
    <property type="match status" value="1"/>
</dbReference>
<dbReference type="Pfam" id="PF00126">
    <property type="entry name" value="HTH_1"/>
    <property type="match status" value="1"/>
</dbReference>
<proteinExistence type="inferred from homology"/>
<dbReference type="OrthoDB" id="1624015at2"/>
<dbReference type="PROSITE" id="PS50931">
    <property type="entry name" value="HTH_LYSR"/>
    <property type="match status" value="1"/>
</dbReference>
<gene>
    <name evidence="6" type="ORF">SAMN05216366_10313</name>
</gene>
<evidence type="ECO:0000256" key="1">
    <source>
        <dbReference type="ARBA" id="ARBA00009437"/>
    </source>
</evidence>
<dbReference type="SUPFAM" id="SSF46785">
    <property type="entry name" value="Winged helix' DNA-binding domain"/>
    <property type="match status" value="1"/>
</dbReference>
<dbReference type="InterPro" id="IPR036390">
    <property type="entry name" value="WH_DNA-bd_sf"/>
</dbReference>
<organism evidence="6 7">
    <name type="scientific">Selenomonas ruminantium</name>
    <dbReference type="NCBI Taxonomy" id="971"/>
    <lineage>
        <taxon>Bacteria</taxon>
        <taxon>Bacillati</taxon>
        <taxon>Bacillota</taxon>
        <taxon>Negativicutes</taxon>
        <taxon>Selenomonadales</taxon>
        <taxon>Selenomonadaceae</taxon>
        <taxon>Selenomonas</taxon>
    </lineage>
</organism>
<dbReference type="FunFam" id="1.10.10.10:FF:000001">
    <property type="entry name" value="LysR family transcriptional regulator"/>
    <property type="match status" value="1"/>
</dbReference>
<dbReference type="GO" id="GO:0003700">
    <property type="term" value="F:DNA-binding transcription factor activity"/>
    <property type="evidence" value="ECO:0007669"/>
    <property type="project" value="InterPro"/>
</dbReference>
<dbReference type="Gene3D" id="1.10.10.10">
    <property type="entry name" value="Winged helix-like DNA-binding domain superfamily/Winged helix DNA-binding domain"/>
    <property type="match status" value="1"/>
</dbReference>
<accession>A0A1H0NAK0</accession>
<evidence type="ECO:0000313" key="7">
    <source>
        <dbReference type="Proteomes" id="UP000182412"/>
    </source>
</evidence>
<dbReference type="PANTHER" id="PTHR30126:SF39">
    <property type="entry name" value="HTH-TYPE TRANSCRIPTIONAL REGULATOR CYSL"/>
    <property type="match status" value="1"/>
</dbReference>
<reference evidence="6 7" key="1">
    <citation type="submission" date="2016-10" db="EMBL/GenBank/DDBJ databases">
        <authorList>
            <person name="de Groot N.N."/>
        </authorList>
    </citation>
    <scope>NUCLEOTIDE SEQUENCE [LARGE SCALE GENOMIC DNA]</scope>
    <source>
        <strain evidence="6 7">S137</strain>
    </source>
</reference>
<dbReference type="Proteomes" id="UP000182412">
    <property type="component" value="Unassembled WGS sequence"/>
</dbReference>
<keyword evidence="3 6" id="KW-0238">DNA-binding</keyword>
<dbReference type="RefSeq" id="WP_074571226.1">
    <property type="nucleotide sequence ID" value="NZ_FNJQ01000003.1"/>
</dbReference>
<dbReference type="InterPro" id="IPR036388">
    <property type="entry name" value="WH-like_DNA-bd_sf"/>
</dbReference>
<dbReference type="EMBL" id="FNJQ01000003">
    <property type="protein sequence ID" value="SDO89727.1"/>
    <property type="molecule type" value="Genomic_DNA"/>
</dbReference>
<dbReference type="AlphaFoldDB" id="A0A1H0NAK0"/>
<dbReference type="InterPro" id="IPR000847">
    <property type="entry name" value="LysR_HTH_N"/>
</dbReference>
<protein>
    <submittedName>
        <fullName evidence="6">DNA-binding transcriptional regulator, LysR family</fullName>
    </submittedName>
</protein>
<evidence type="ECO:0000259" key="5">
    <source>
        <dbReference type="PROSITE" id="PS50931"/>
    </source>
</evidence>
<comment type="similarity">
    <text evidence="1">Belongs to the LysR transcriptional regulatory family.</text>
</comment>
<evidence type="ECO:0000256" key="4">
    <source>
        <dbReference type="ARBA" id="ARBA00023163"/>
    </source>
</evidence>
<evidence type="ECO:0000256" key="3">
    <source>
        <dbReference type="ARBA" id="ARBA00023125"/>
    </source>
</evidence>
<dbReference type="Gene3D" id="3.40.190.290">
    <property type="match status" value="1"/>
</dbReference>
<dbReference type="PANTHER" id="PTHR30126">
    <property type="entry name" value="HTH-TYPE TRANSCRIPTIONAL REGULATOR"/>
    <property type="match status" value="1"/>
</dbReference>